<evidence type="ECO:0000256" key="4">
    <source>
        <dbReference type="RuleBase" id="RU364012"/>
    </source>
</evidence>
<reference evidence="6" key="1">
    <citation type="journal article" date="2017" name="Gigascience">
        <title>The genome draft of coconut (Cocos nucifera).</title>
        <authorList>
            <person name="Xiao Y."/>
            <person name="Xu P."/>
            <person name="Fan H."/>
            <person name="Baudouin L."/>
            <person name="Xia W."/>
            <person name="Bocs S."/>
            <person name="Xu J."/>
            <person name="Li Q."/>
            <person name="Guo A."/>
            <person name="Zhou L."/>
            <person name="Li J."/>
            <person name="Wu Y."/>
            <person name="Ma Z."/>
            <person name="Armero A."/>
            <person name="Issali A.E."/>
            <person name="Liu N."/>
            <person name="Peng M."/>
            <person name="Yang Y."/>
        </authorList>
    </citation>
    <scope>NUCLEOTIDE SEQUENCE</scope>
    <source>
        <tissue evidence="6">Spear leaf of Hainan Tall coconut</tissue>
    </source>
</reference>
<reference evidence="6" key="2">
    <citation type="submission" date="2019-07" db="EMBL/GenBank/DDBJ databases">
        <authorList>
            <person name="Yang Y."/>
            <person name="Bocs S."/>
            <person name="Baudouin L."/>
        </authorList>
    </citation>
    <scope>NUCLEOTIDE SEQUENCE</scope>
    <source>
        <tissue evidence="6">Spear leaf of Hainan Tall coconut</tissue>
    </source>
</reference>
<name>A0A8K0NB38_COCNU</name>
<dbReference type="GO" id="GO:0030154">
    <property type="term" value="P:cell differentiation"/>
    <property type="evidence" value="ECO:0007669"/>
    <property type="project" value="UniProtKB-KW"/>
</dbReference>
<gene>
    <name evidence="6" type="ORF">COCNU_13G007510</name>
</gene>
<dbReference type="OrthoDB" id="1166059at2759"/>
<keyword evidence="2 4" id="KW-0221">Differentiation</keyword>
<evidence type="ECO:0000256" key="1">
    <source>
        <dbReference type="ARBA" id="ARBA00008956"/>
    </source>
</evidence>
<accession>A0A8K0NB38</accession>
<comment type="similarity">
    <text evidence="1 4">Belongs to the Frigida family.</text>
</comment>
<comment type="caution">
    <text evidence="6">The sequence shown here is derived from an EMBL/GenBank/DDBJ whole genome shotgun (WGS) entry which is preliminary data.</text>
</comment>
<organism evidence="6 7">
    <name type="scientific">Cocos nucifera</name>
    <name type="common">Coconut palm</name>
    <dbReference type="NCBI Taxonomy" id="13894"/>
    <lineage>
        <taxon>Eukaryota</taxon>
        <taxon>Viridiplantae</taxon>
        <taxon>Streptophyta</taxon>
        <taxon>Embryophyta</taxon>
        <taxon>Tracheophyta</taxon>
        <taxon>Spermatophyta</taxon>
        <taxon>Magnoliopsida</taxon>
        <taxon>Liliopsida</taxon>
        <taxon>Arecaceae</taxon>
        <taxon>Arecoideae</taxon>
        <taxon>Cocoseae</taxon>
        <taxon>Attaleinae</taxon>
        <taxon>Cocos</taxon>
    </lineage>
</organism>
<evidence type="ECO:0000256" key="5">
    <source>
        <dbReference type="SAM" id="MobiDB-lite"/>
    </source>
</evidence>
<keyword evidence="4" id="KW-0217">Developmental protein</keyword>
<evidence type="ECO:0000313" key="6">
    <source>
        <dbReference type="EMBL" id="KAG1366961.1"/>
    </source>
</evidence>
<keyword evidence="3 4" id="KW-0287">Flowering</keyword>
<dbReference type="AlphaFoldDB" id="A0A8K0NB38"/>
<dbReference type="InterPro" id="IPR012474">
    <property type="entry name" value="Frigida"/>
</dbReference>
<sequence>MATADLAEAIKAIPSKKEELRKAFEALQSFSPAIASFTLKWRDLEDHFSSIERSIDLRLKELESKSISATPPPPAAAVVKDEADADDEAEAVSRRELRSLCMKMDGVGLRSYIVENRKDLPVIKNELDAAIGSASDPSKLVLDAMDGFHRPKSEGEKEGNLQAIRRTCLNLLERLRVVAPEIKPSVREKARELAVEWKRKISDGAENVLAFLQFVASYGPLILSHNVTCHLRRILPRRPGFFFLDRLPPLILLVHFFFTYLLIKGLKDLIGGLNSKGRQLDAVKFIHALNLMDKYPPVPILKAYLKESKKAAQEVRKKGNSSVKSQNEAIVKELAALKAVIGAIKEYKLESEYPCETLKKRIAQLEQQRAGTKRKATAAVDSSANAEKQQQQHYNKRPRSTIKTPAAESQSVPLVQNQSQLGLIHQAPYMGSAGSYARPTSGDFYGRSGPIISGTHLGLHSGSSVPGTSLGLGGSQLPRSYLYPSEPLAGSSLYDRPGTYGGAPLPPYGSSLYPYDMGRNM</sequence>
<dbReference type="EMBL" id="CM017884">
    <property type="protein sequence ID" value="KAG1366961.1"/>
    <property type="molecule type" value="Genomic_DNA"/>
</dbReference>
<dbReference type="Pfam" id="PF07899">
    <property type="entry name" value="Frigida"/>
    <property type="match status" value="1"/>
</dbReference>
<keyword evidence="7" id="KW-1185">Reference proteome</keyword>
<dbReference type="PANTHER" id="PTHR31791:SF47">
    <property type="entry name" value="INACTIVE FRIGIDA-LIKE PROTEIN 2"/>
    <property type="match status" value="1"/>
</dbReference>
<dbReference type="GO" id="GO:0009908">
    <property type="term" value="P:flower development"/>
    <property type="evidence" value="ECO:0007669"/>
    <property type="project" value="UniProtKB-KW"/>
</dbReference>
<feature type="compositionally biased region" description="Polar residues" evidence="5">
    <location>
        <begin position="380"/>
        <end position="393"/>
    </location>
</feature>
<dbReference type="PANTHER" id="PTHR31791">
    <property type="entry name" value="FRIGIDA-LIKE PROTEIN 3-RELATED"/>
    <property type="match status" value="1"/>
</dbReference>
<protein>
    <recommendedName>
        <fullName evidence="4">FRIGIDA-like protein</fullName>
    </recommendedName>
</protein>
<evidence type="ECO:0000256" key="3">
    <source>
        <dbReference type="ARBA" id="ARBA00023089"/>
    </source>
</evidence>
<evidence type="ECO:0000313" key="7">
    <source>
        <dbReference type="Proteomes" id="UP000797356"/>
    </source>
</evidence>
<dbReference type="Proteomes" id="UP000797356">
    <property type="component" value="Chromosome 13"/>
</dbReference>
<evidence type="ECO:0000256" key="2">
    <source>
        <dbReference type="ARBA" id="ARBA00022782"/>
    </source>
</evidence>
<feature type="region of interest" description="Disordered" evidence="5">
    <location>
        <begin position="373"/>
        <end position="413"/>
    </location>
</feature>
<proteinExistence type="inferred from homology"/>
<feature type="compositionally biased region" description="Polar residues" evidence="5">
    <location>
        <begin position="401"/>
        <end position="413"/>
    </location>
</feature>